<name>A0A0G1CM19_9BACT</name>
<proteinExistence type="predicted"/>
<organism evidence="1 2">
    <name type="scientific">Candidatus Gottesmanbacteria bacterium GW2011_GWB1_43_11</name>
    <dbReference type="NCBI Taxonomy" id="1618446"/>
    <lineage>
        <taxon>Bacteria</taxon>
        <taxon>Candidatus Gottesmaniibacteriota</taxon>
    </lineage>
</organism>
<accession>A0A0G1CM19</accession>
<reference evidence="1 2" key="1">
    <citation type="journal article" date="2015" name="Nature">
        <title>rRNA introns, odd ribosomes, and small enigmatic genomes across a large radiation of phyla.</title>
        <authorList>
            <person name="Brown C.T."/>
            <person name="Hug L.A."/>
            <person name="Thomas B.C."/>
            <person name="Sharon I."/>
            <person name="Castelle C.J."/>
            <person name="Singh A."/>
            <person name="Wilkins M.J."/>
            <person name="Williams K.H."/>
            <person name="Banfield J.F."/>
        </authorList>
    </citation>
    <scope>NUCLEOTIDE SEQUENCE [LARGE SCALE GENOMIC DNA]</scope>
</reference>
<gene>
    <name evidence="1" type="ORF">UV61_C0006G0016</name>
</gene>
<protein>
    <submittedName>
        <fullName evidence="1">Uncharacterized protein</fullName>
    </submittedName>
</protein>
<dbReference type="Proteomes" id="UP000034050">
    <property type="component" value="Unassembled WGS sequence"/>
</dbReference>
<dbReference type="AlphaFoldDB" id="A0A0G1CM19"/>
<dbReference type="EMBL" id="LCFD01000006">
    <property type="protein sequence ID" value="KKS86815.1"/>
    <property type="molecule type" value="Genomic_DNA"/>
</dbReference>
<evidence type="ECO:0000313" key="2">
    <source>
        <dbReference type="Proteomes" id="UP000034050"/>
    </source>
</evidence>
<comment type="caution">
    <text evidence="1">The sequence shown here is derived from an EMBL/GenBank/DDBJ whole genome shotgun (WGS) entry which is preliminary data.</text>
</comment>
<evidence type="ECO:0000313" key="1">
    <source>
        <dbReference type="EMBL" id="KKS86815.1"/>
    </source>
</evidence>
<dbReference type="STRING" id="1618446.UV61_C0006G0016"/>
<sequence>MGFVKKTDNCVIYTSTRTSYASSQNIREQNSHFYVKYLTYQFESTVFKQNVPLRFAMHHLMQISVGILLKNRRPSLLTLFSRPNTPCVYLTETLQSGETFNQCITRVTRQLGLTLRKIQLLNSNYLDVKPPASPNQSKTRAVYDRIMYINFVAEVKETLDNPTIKTQGYFGQRNLRL</sequence>